<protein>
    <submittedName>
        <fullName evidence="1">MmcQ/YjbR family DNA-binding protein</fullName>
    </submittedName>
</protein>
<evidence type="ECO:0000313" key="1">
    <source>
        <dbReference type="EMBL" id="MXY34928.1"/>
    </source>
</evidence>
<gene>
    <name evidence="1" type="ORF">F4Y60_12760</name>
</gene>
<name>A0A6B0Y2I9_9RHOB</name>
<accession>A0A6B0Y2I9</accession>
<organism evidence="1">
    <name type="scientific">Boseongicola sp. SB0664_bin_43</name>
    <dbReference type="NCBI Taxonomy" id="2604844"/>
    <lineage>
        <taxon>Bacteria</taxon>
        <taxon>Pseudomonadati</taxon>
        <taxon>Pseudomonadota</taxon>
        <taxon>Alphaproteobacteria</taxon>
        <taxon>Rhodobacterales</taxon>
        <taxon>Paracoccaceae</taxon>
        <taxon>Boseongicola</taxon>
    </lineage>
</organism>
<comment type="caution">
    <text evidence="1">The sequence shown here is derived from an EMBL/GenBank/DDBJ whole genome shotgun (WGS) entry which is preliminary data.</text>
</comment>
<keyword evidence="1" id="KW-0238">DNA-binding</keyword>
<reference evidence="1" key="1">
    <citation type="submission" date="2019-09" db="EMBL/GenBank/DDBJ databases">
        <title>Characterisation of the sponge microbiome using genome-centric metagenomics.</title>
        <authorList>
            <person name="Engelberts J.P."/>
            <person name="Robbins S.J."/>
            <person name="De Goeij J.M."/>
            <person name="Aranda M."/>
            <person name="Bell S.C."/>
            <person name="Webster N.S."/>
        </authorList>
    </citation>
    <scope>NUCLEOTIDE SEQUENCE</scope>
    <source>
        <strain evidence="1">SB0664_bin_43</strain>
    </source>
</reference>
<proteinExistence type="predicted"/>
<dbReference type="InterPro" id="IPR058532">
    <property type="entry name" value="YjbR/MT2646/Rv2570-like"/>
</dbReference>
<dbReference type="EMBL" id="VXRY01000525">
    <property type="protein sequence ID" value="MXY34928.1"/>
    <property type="molecule type" value="Genomic_DNA"/>
</dbReference>
<dbReference type="Gene3D" id="3.90.1150.30">
    <property type="match status" value="1"/>
</dbReference>
<dbReference type="GO" id="GO:0003677">
    <property type="term" value="F:DNA binding"/>
    <property type="evidence" value="ECO:0007669"/>
    <property type="project" value="UniProtKB-KW"/>
</dbReference>
<dbReference type="InterPro" id="IPR038056">
    <property type="entry name" value="YjbR-like_sf"/>
</dbReference>
<sequence>MFRKRVESICAPLPGAEVSDPWGMGHEVWKVREKIFACSGVSRPGVTVKTRDTETASMLMEAGIGARAPYFHKSWILLPEDVSDDELRHRLVTSYDLVRAGLARKVRATLPERQG</sequence>
<dbReference type="AlphaFoldDB" id="A0A6B0Y2I9"/>
<dbReference type="SUPFAM" id="SSF142906">
    <property type="entry name" value="YjbR-like"/>
    <property type="match status" value="1"/>
</dbReference>
<dbReference type="Pfam" id="PF04237">
    <property type="entry name" value="YjbR"/>
    <property type="match status" value="1"/>
</dbReference>